<keyword evidence="3" id="KW-0648">Protein biosynthesis</keyword>
<feature type="compositionally biased region" description="Low complexity" evidence="4">
    <location>
        <begin position="194"/>
        <end position="208"/>
    </location>
</feature>
<dbReference type="InterPro" id="IPR036788">
    <property type="entry name" value="T_IF-3_C_sf"/>
</dbReference>
<dbReference type="GO" id="GO:0032790">
    <property type="term" value="P:ribosome disassembly"/>
    <property type="evidence" value="ECO:0007669"/>
    <property type="project" value="TreeGrafter"/>
</dbReference>
<evidence type="ECO:0000313" key="5">
    <source>
        <dbReference type="EMBL" id="JAA88731.1"/>
    </source>
</evidence>
<accession>S4P9A2</accession>
<dbReference type="PANTHER" id="PTHR10938:SF0">
    <property type="entry name" value="TRANSLATION INITIATION FACTOR IF-3, MITOCHONDRIAL"/>
    <property type="match status" value="1"/>
</dbReference>
<protein>
    <submittedName>
        <fullName evidence="5">Translation initiation factor-3 (IF3)</fullName>
    </submittedName>
</protein>
<dbReference type="AlphaFoldDB" id="S4P9A2"/>
<dbReference type="GO" id="GO:0070124">
    <property type="term" value="P:mitochondrial translational initiation"/>
    <property type="evidence" value="ECO:0007669"/>
    <property type="project" value="TreeGrafter"/>
</dbReference>
<comment type="similarity">
    <text evidence="1">Belongs to the IF-3 family.</text>
</comment>
<name>S4P9A2_9NEOP</name>
<dbReference type="EMBL" id="GAIX01003829">
    <property type="protein sequence ID" value="JAA88731.1"/>
    <property type="molecule type" value="Transcribed_RNA"/>
</dbReference>
<evidence type="ECO:0000256" key="3">
    <source>
        <dbReference type="ARBA" id="ARBA00022917"/>
    </source>
</evidence>
<dbReference type="Gene3D" id="3.30.110.10">
    <property type="entry name" value="Translation initiation factor 3 (IF-3), C-terminal domain"/>
    <property type="match status" value="1"/>
</dbReference>
<sequence>MNKLVTLINIRKIFECRALTTKITAEGKDVPKKKTYENRITLIGPDDSVCITDLKDAQNLSSRRELKLVKIQDVDSKTRRPVYKLMTNAEYHEEEIARRKEKQTARDGNHLKGQKLITLSSRIAEHDLLTGVKKMAKLLEKQYEVKVVISGNENEETKAEKIYSIIEKNLKSVGLLVQKRSKGNNLRFQLLPLKDSPNQSNSDNSNSDKNNEKGPL</sequence>
<organism evidence="5">
    <name type="scientific">Pararge aegeria</name>
    <name type="common">speckled wood butterfly</name>
    <dbReference type="NCBI Taxonomy" id="116150"/>
    <lineage>
        <taxon>Eukaryota</taxon>
        <taxon>Metazoa</taxon>
        <taxon>Ecdysozoa</taxon>
        <taxon>Arthropoda</taxon>
        <taxon>Hexapoda</taxon>
        <taxon>Insecta</taxon>
        <taxon>Pterygota</taxon>
        <taxon>Neoptera</taxon>
        <taxon>Endopterygota</taxon>
        <taxon>Lepidoptera</taxon>
        <taxon>Glossata</taxon>
        <taxon>Ditrysia</taxon>
        <taxon>Papilionoidea</taxon>
        <taxon>Nymphalidae</taxon>
        <taxon>Satyrinae</taxon>
        <taxon>Satyrini</taxon>
        <taxon>Parargina</taxon>
        <taxon>Pararge</taxon>
    </lineage>
</organism>
<keyword evidence="2 5" id="KW-0396">Initiation factor</keyword>
<dbReference type="SUPFAM" id="SSF55200">
    <property type="entry name" value="Translation initiation factor IF3, C-terminal domain"/>
    <property type="match status" value="1"/>
</dbReference>
<dbReference type="GO" id="GO:0005739">
    <property type="term" value="C:mitochondrion"/>
    <property type="evidence" value="ECO:0007669"/>
    <property type="project" value="TreeGrafter"/>
</dbReference>
<reference evidence="5" key="1">
    <citation type="journal article" date="2013" name="BMC Genomics">
        <title>Unscrambling butterfly oogenesis.</title>
        <authorList>
            <person name="Carter J.M."/>
            <person name="Baker S.C."/>
            <person name="Pink R."/>
            <person name="Carter D.R."/>
            <person name="Collins A."/>
            <person name="Tomlin J."/>
            <person name="Gibbs M."/>
            <person name="Breuker C.J."/>
        </authorList>
    </citation>
    <scope>NUCLEOTIDE SEQUENCE</scope>
    <source>
        <tissue evidence="5">Ovary</tissue>
    </source>
</reference>
<dbReference type="GO" id="GO:0003743">
    <property type="term" value="F:translation initiation factor activity"/>
    <property type="evidence" value="ECO:0007669"/>
    <property type="project" value="UniProtKB-KW"/>
</dbReference>
<feature type="region of interest" description="Disordered" evidence="4">
    <location>
        <begin position="191"/>
        <end position="216"/>
    </location>
</feature>
<dbReference type="InterPro" id="IPR001288">
    <property type="entry name" value="Translation_initiation_fac_3"/>
</dbReference>
<reference evidence="5" key="2">
    <citation type="submission" date="2013-05" db="EMBL/GenBank/DDBJ databases">
        <authorList>
            <person name="Carter J.-M."/>
            <person name="Baker S.C."/>
            <person name="Pink R."/>
            <person name="Carter D.R.F."/>
            <person name="Collins A."/>
            <person name="Tomlin J."/>
            <person name="Gibbs M."/>
            <person name="Breuker C.J."/>
        </authorList>
    </citation>
    <scope>NUCLEOTIDE SEQUENCE</scope>
    <source>
        <tissue evidence="5">Ovary</tissue>
    </source>
</reference>
<evidence type="ECO:0000256" key="2">
    <source>
        <dbReference type="ARBA" id="ARBA00022540"/>
    </source>
</evidence>
<dbReference type="GO" id="GO:0043022">
    <property type="term" value="F:ribosome binding"/>
    <property type="evidence" value="ECO:0007669"/>
    <property type="project" value="TreeGrafter"/>
</dbReference>
<dbReference type="PANTHER" id="PTHR10938">
    <property type="entry name" value="TRANSLATION INITIATION FACTOR IF-3"/>
    <property type="match status" value="1"/>
</dbReference>
<evidence type="ECO:0000256" key="4">
    <source>
        <dbReference type="SAM" id="MobiDB-lite"/>
    </source>
</evidence>
<proteinExistence type="inferred from homology"/>
<evidence type="ECO:0000256" key="1">
    <source>
        <dbReference type="ARBA" id="ARBA00005439"/>
    </source>
</evidence>